<name>A0A6H1P242_PRIMG</name>
<organism evidence="3 4">
    <name type="scientific">Priestia megaterium</name>
    <name type="common">Bacillus megaterium</name>
    <dbReference type="NCBI Taxonomy" id="1404"/>
    <lineage>
        <taxon>Bacteria</taxon>
        <taxon>Bacillati</taxon>
        <taxon>Bacillota</taxon>
        <taxon>Bacilli</taxon>
        <taxon>Bacillales</taxon>
        <taxon>Bacillaceae</taxon>
        <taxon>Priestia</taxon>
    </lineage>
</organism>
<dbReference type="Proteomes" id="UP000501868">
    <property type="component" value="Chromosome"/>
</dbReference>
<protein>
    <submittedName>
        <fullName evidence="3">DNA primase</fullName>
    </submittedName>
</protein>
<gene>
    <name evidence="3" type="ORF">HFZ78_13530</name>
</gene>
<dbReference type="Pfam" id="PF08708">
    <property type="entry name" value="PriCT_1"/>
    <property type="match status" value="1"/>
</dbReference>
<evidence type="ECO:0000313" key="3">
    <source>
        <dbReference type="EMBL" id="QIZ07629.1"/>
    </source>
</evidence>
<dbReference type="InterPro" id="IPR014820">
    <property type="entry name" value="PriCT_1"/>
</dbReference>
<dbReference type="CDD" id="cd04859">
    <property type="entry name" value="Prim_Pol"/>
    <property type="match status" value="1"/>
</dbReference>
<feature type="domain" description="Primase C-terminal 1" evidence="1">
    <location>
        <begin position="210"/>
        <end position="275"/>
    </location>
</feature>
<accession>A0A6H1P242</accession>
<dbReference type="Pfam" id="PF09250">
    <property type="entry name" value="Prim-Pol"/>
    <property type="match status" value="1"/>
</dbReference>
<dbReference type="SMART" id="SM00942">
    <property type="entry name" value="PriCT_1"/>
    <property type="match status" value="1"/>
</dbReference>
<dbReference type="EMBL" id="CP051128">
    <property type="protein sequence ID" value="QIZ07629.1"/>
    <property type="molecule type" value="Genomic_DNA"/>
</dbReference>
<evidence type="ECO:0000259" key="1">
    <source>
        <dbReference type="SMART" id="SM00942"/>
    </source>
</evidence>
<sequence>MKWVKVLNKISIFHKSALTYACKLNWAVFPLHSIQDGRCTCLKKDCKSPGKHPRITGGFKSATTDKLKINEWWSNWPVSNIGIATGKINGIIVIDIDPRNGGNQSFEKLKSEYGQLPETVEAVSGGGGKHILFKYPGVSNFRKILMPGIDIKTDGGYIVGAPSLHKSGLEYRWKMSSHPCRVGIAECPEWLVRLIKGKSLDNKKPASYWKDVLKGVGQGERNVVATQLTGYLLRRYIDPYVTWEIIEMWNSRNTPPLSKNELYTIINSVAKQERARRKGMKRNGR</sequence>
<proteinExistence type="predicted"/>
<reference evidence="3 4" key="1">
    <citation type="submission" date="2020-04" db="EMBL/GenBank/DDBJ databases">
        <title>Genome-Wide Identification of 5-Methylcytosine Sites in Bacterial Genomes By High-Throughput Sequencing of MspJI Restriction Fragments.</title>
        <authorList>
            <person name="Wu V."/>
        </authorList>
    </citation>
    <scope>NUCLEOTIDE SEQUENCE [LARGE SCALE GENOMIC DNA]</scope>
    <source>
        <strain evidence="3 4">S2</strain>
    </source>
</reference>
<feature type="domain" description="DNA primase/polymerase bifunctional N-terminal" evidence="2">
    <location>
        <begin position="17"/>
        <end position="191"/>
    </location>
</feature>
<reference evidence="3 4" key="2">
    <citation type="submission" date="2020-04" db="EMBL/GenBank/DDBJ databases">
        <authorList>
            <person name="Fomenkov A."/>
            <person name="Anton B.P."/>
            <person name="Roberts R.J."/>
        </authorList>
    </citation>
    <scope>NUCLEOTIDE SEQUENCE [LARGE SCALE GENOMIC DNA]</scope>
    <source>
        <strain evidence="3 4">S2</strain>
    </source>
</reference>
<evidence type="ECO:0000313" key="4">
    <source>
        <dbReference type="Proteomes" id="UP000501868"/>
    </source>
</evidence>
<dbReference type="InterPro" id="IPR015330">
    <property type="entry name" value="DNA_primase/pol_bifunc_N"/>
</dbReference>
<evidence type="ECO:0000259" key="2">
    <source>
        <dbReference type="SMART" id="SM00943"/>
    </source>
</evidence>
<dbReference type="SUPFAM" id="SSF56747">
    <property type="entry name" value="Prim-pol domain"/>
    <property type="match status" value="1"/>
</dbReference>
<dbReference type="AlphaFoldDB" id="A0A6H1P242"/>
<dbReference type="SMART" id="SM00943">
    <property type="entry name" value="Prim-Pol"/>
    <property type="match status" value="1"/>
</dbReference>